<dbReference type="RefSeq" id="WP_066890277.1">
    <property type="nucleotide sequence ID" value="NZ_JYIJ01000019.1"/>
</dbReference>
<comment type="pathway">
    <text evidence="1 8">Lipid metabolism; fatty acid biosynthesis.</text>
</comment>
<evidence type="ECO:0000313" key="13">
    <source>
        <dbReference type="EMBL" id="KWX08525.1"/>
    </source>
</evidence>
<dbReference type="STRING" id="1469144.LI90_4012"/>
<evidence type="ECO:0000313" key="16">
    <source>
        <dbReference type="Proteomes" id="UP000070659"/>
    </source>
</evidence>
<dbReference type="Pfam" id="PF00364">
    <property type="entry name" value="Biotin_lipoyl"/>
    <property type="match status" value="1"/>
</dbReference>
<dbReference type="Proteomes" id="UP000070188">
    <property type="component" value="Unassembled WGS sequence"/>
</dbReference>
<dbReference type="GO" id="GO:0006633">
    <property type="term" value="P:fatty acid biosynthetic process"/>
    <property type="evidence" value="ECO:0007669"/>
    <property type="project" value="UniProtKB-UniPathway"/>
</dbReference>
<protein>
    <recommendedName>
        <fullName evidence="2 8">Biotin carboxyl carrier protein of acetyl-CoA carboxylase</fullName>
    </recommendedName>
</protein>
<dbReference type="InterPro" id="IPR000089">
    <property type="entry name" value="Biotin_lipoyl"/>
</dbReference>
<feature type="domain" description="Lipoyl-binding" evidence="10">
    <location>
        <begin position="76"/>
        <end position="152"/>
    </location>
</feature>
<dbReference type="EMBL" id="JYIJ01000019">
    <property type="protein sequence ID" value="KWW98076.1"/>
    <property type="molecule type" value="Genomic_DNA"/>
</dbReference>
<dbReference type="InterPro" id="IPR001249">
    <property type="entry name" value="AcCoA_biotinCC"/>
</dbReference>
<evidence type="ECO:0000256" key="5">
    <source>
        <dbReference type="ARBA" id="ARBA00023098"/>
    </source>
</evidence>
<dbReference type="PRINTS" id="PR01071">
    <property type="entry name" value="ACOABIOTINCC"/>
</dbReference>
<dbReference type="InterPro" id="IPR050709">
    <property type="entry name" value="Biotin_Carboxyl_Carrier/Decarb"/>
</dbReference>
<accession>A0A132MJR4</accession>
<keyword evidence="3 8" id="KW-0444">Lipid biosynthesis</keyword>
<dbReference type="UniPathway" id="UPA00094"/>
<keyword evidence="4 8" id="KW-0276">Fatty acid metabolism</keyword>
<keyword evidence="5 8" id="KW-0443">Lipid metabolism</keyword>
<dbReference type="OrthoDB" id="9811735at2"/>
<comment type="caution">
    <text evidence="11">The sequence shown here is derived from an EMBL/GenBank/DDBJ whole genome shotgun (WGS) entry which is preliminary data.</text>
</comment>
<keyword evidence="6 8" id="KW-0275">Fatty acid biosynthesis</keyword>
<evidence type="ECO:0000313" key="14">
    <source>
        <dbReference type="Proteomes" id="UP000070188"/>
    </source>
</evidence>
<evidence type="ECO:0000256" key="7">
    <source>
        <dbReference type="ARBA" id="ARBA00023267"/>
    </source>
</evidence>
<proteinExistence type="predicted"/>
<evidence type="ECO:0000256" key="8">
    <source>
        <dbReference type="RuleBase" id="RU364072"/>
    </source>
</evidence>
<evidence type="ECO:0000256" key="9">
    <source>
        <dbReference type="SAM" id="MobiDB-lite"/>
    </source>
</evidence>
<evidence type="ECO:0000256" key="4">
    <source>
        <dbReference type="ARBA" id="ARBA00022832"/>
    </source>
</evidence>
<dbReference type="EMBL" id="JYIK01000971">
    <property type="protein sequence ID" value="KWX08525.1"/>
    <property type="molecule type" value="Genomic_DNA"/>
</dbReference>
<dbReference type="PROSITE" id="PS50968">
    <property type="entry name" value="BIOTINYL_LIPOYL"/>
    <property type="match status" value="1"/>
</dbReference>
<gene>
    <name evidence="12" type="ORF">LI90_4012</name>
    <name evidence="11" type="ORF">TH66_22560</name>
    <name evidence="13" type="ORF">TR74_14620</name>
</gene>
<dbReference type="PATRIC" id="fig|1469144.10.peg.4297"/>
<dbReference type="Proteomes" id="UP000070659">
    <property type="component" value="Unassembled WGS sequence"/>
</dbReference>
<dbReference type="SUPFAM" id="SSF51230">
    <property type="entry name" value="Single hybrid motif"/>
    <property type="match status" value="1"/>
</dbReference>
<evidence type="ECO:0000313" key="12">
    <source>
        <dbReference type="EMBL" id="KWX02963.1"/>
    </source>
</evidence>
<evidence type="ECO:0000256" key="1">
    <source>
        <dbReference type="ARBA" id="ARBA00005194"/>
    </source>
</evidence>
<evidence type="ECO:0000256" key="2">
    <source>
        <dbReference type="ARBA" id="ARBA00017562"/>
    </source>
</evidence>
<dbReference type="InterPro" id="IPR001882">
    <property type="entry name" value="Biotin_BS"/>
</dbReference>
<reference evidence="12" key="3">
    <citation type="submission" date="2015-04" db="EMBL/GenBank/DDBJ databases">
        <title>Physiological reanalysis, assessment of diazotrophy, and genome sequences of multiple isolates of Streptomyces thermoautotrophicus.</title>
        <authorList>
            <person name="MacKellar D.C."/>
            <person name="Lieber L."/>
            <person name="Norman J."/>
            <person name="Bolger A."/>
            <person name="Tobin C."/>
            <person name="Murray J.W."/>
            <person name="Woodward J."/>
            <person name="Friesen M."/>
            <person name="Prell J."/>
        </authorList>
    </citation>
    <scope>NUCLEOTIDE SEQUENCE [LARGE SCALE GENOMIC DNA]</scope>
    <source>
        <strain evidence="12">H1</strain>
    </source>
</reference>
<dbReference type="AlphaFoldDB" id="A0A132MJR4"/>
<evidence type="ECO:0000313" key="11">
    <source>
        <dbReference type="EMBL" id="KWW98076.1"/>
    </source>
</evidence>
<dbReference type="Proteomes" id="UP000070598">
    <property type="component" value="Unassembled WGS sequence"/>
</dbReference>
<reference evidence="11 16" key="1">
    <citation type="submission" date="2015-02" db="EMBL/GenBank/DDBJ databases">
        <title>Physiological reanalysis, assessment of diazotrophy, and genome sequences of multiple isolates of Streptomyces thermoautotrophicus.</title>
        <authorList>
            <person name="MacKellar D.C."/>
            <person name="Lieber L."/>
            <person name="Norman J."/>
            <person name="Bolger A."/>
            <person name="Tobin C."/>
            <person name="Murray J.W."/>
            <person name="Prell J."/>
        </authorList>
    </citation>
    <scope>NUCLEOTIDE SEQUENCE [LARGE SCALE GENOMIC DNA]</scope>
    <source>
        <strain evidence="11 16">UBT1</strain>
    </source>
</reference>
<dbReference type="NCBIfam" id="TIGR00531">
    <property type="entry name" value="BCCP"/>
    <property type="match status" value="1"/>
</dbReference>
<dbReference type="PANTHER" id="PTHR45266">
    <property type="entry name" value="OXALOACETATE DECARBOXYLASE ALPHA CHAIN"/>
    <property type="match status" value="1"/>
</dbReference>
<dbReference type="GO" id="GO:0009317">
    <property type="term" value="C:acetyl-CoA carboxylase complex"/>
    <property type="evidence" value="ECO:0007669"/>
    <property type="project" value="InterPro"/>
</dbReference>
<keyword evidence="7 8" id="KW-0092">Biotin</keyword>
<dbReference type="Gene3D" id="2.40.50.100">
    <property type="match status" value="1"/>
</dbReference>
<dbReference type="PANTHER" id="PTHR45266:SF3">
    <property type="entry name" value="OXALOACETATE DECARBOXYLASE ALPHA CHAIN"/>
    <property type="match status" value="1"/>
</dbReference>
<dbReference type="GO" id="GO:0003989">
    <property type="term" value="F:acetyl-CoA carboxylase activity"/>
    <property type="evidence" value="ECO:0007669"/>
    <property type="project" value="InterPro"/>
</dbReference>
<reference evidence="14" key="4">
    <citation type="submission" date="2015-04" db="EMBL/GenBank/DDBJ databases">
        <title>Physiological reanalysis, assessment of diazotrophy, and genome sequences of multiple isolates of Streptomyces thermoautotrophicus.</title>
        <authorList>
            <person name="MacKellar D.C."/>
            <person name="Lieber L."/>
            <person name="Norman J."/>
            <person name="Bolger A."/>
            <person name="Tobin C."/>
            <person name="Murray J.W."/>
            <person name="Chang R."/>
            <person name="Ford T."/>
            <person name="Nguyen P.Q."/>
            <person name="Woodward J."/>
            <person name="Permingeat H."/>
            <person name="Joshi N.S."/>
            <person name="Silver P.A."/>
            <person name="Usadel B."/>
            <person name="Rutherford A.W."/>
            <person name="Friesen M."/>
            <person name="Prell J."/>
        </authorList>
    </citation>
    <scope>NUCLEOTIDE SEQUENCE [LARGE SCALE GENOMIC DNA]</scope>
    <source>
        <strain evidence="14">H1</strain>
    </source>
</reference>
<dbReference type="EMBL" id="LAXD01000001">
    <property type="protein sequence ID" value="KWX02963.1"/>
    <property type="molecule type" value="Genomic_DNA"/>
</dbReference>
<evidence type="ECO:0000256" key="6">
    <source>
        <dbReference type="ARBA" id="ARBA00023160"/>
    </source>
</evidence>
<name>A0A132MJR4_9ACTN</name>
<keyword evidence="14" id="KW-1185">Reference proteome</keyword>
<evidence type="ECO:0000259" key="10">
    <source>
        <dbReference type="PROSITE" id="PS50968"/>
    </source>
</evidence>
<sequence length="157" mass="16619">MNETPASPSSVLDAVCHNVVRLVSASQQPLRRLRVQSGDAIVEVEWPESQGRAAEPDPGSADGPPPGVDGQPASELHYIRAPMVGTFYHAPEPGARPFVNVGDVVEPGQPVGIVEVMKLMNTIEADAAGRVVEILVPNAEPVEFEQRLIALAPVTTS</sequence>
<dbReference type="CDD" id="cd06850">
    <property type="entry name" value="biotinyl_domain"/>
    <property type="match status" value="1"/>
</dbReference>
<dbReference type="InterPro" id="IPR011053">
    <property type="entry name" value="Single_hybrid_motif"/>
</dbReference>
<reference evidence="15" key="2">
    <citation type="submission" date="2015-02" db="EMBL/GenBank/DDBJ databases">
        <title>Physiological reanalysis, assessment of diazotrophy, and genome sequences of multiple isolates of Streptomyces thermoautotrophicus.</title>
        <authorList>
            <person name="MacKellar D.C."/>
            <person name="Lieber L."/>
            <person name="Norman J."/>
            <person name="Bolger A."/>
            <person name="Tobin C."/>
            <person name="Murray J.W."/>
            <person name="Friesen M."/>
            <person name="Prell J."/>
        </authorList>
    </citation>
    <scope>NUCLEOTIDE SEQUENCE [LARGE SCALE GENOMIC DNA]</scope>
    <source>
        <strain evidence="15">UBT1</strain>
    </source>
</reference>
<evidence type="ECO:0000256" key="3">
    <source>
        <dbReference type="ARBA" id="ARBA00022516"/>
    </source>
</evidence>
<dbReference type="PROSITE" id="PS00188">
    <property type="entry name" value="BIOTIN"/>
    <property type="match status" value="1"/>
</dbReference>
<comment type="function">
    <text evidence="8">This protein is a component of the acetyl coenzyme A carboxylase complex; first, biotin carboxylase catalyzes the carboxylation of the carrier protein and then the transcarboxylase transfers the carboxyl group to form malonyl-CoA.</text>
</comment>
<evidence type="ECO:0000313" key="15">
    <source>
        <dbReference type="Proteomes" id="UP000070598"/>
    </source>
</evidence>
<organism evidence="11 16">
    <name type="scientific">Carbonactinospora thermoautotrophica</name>
    <dbReference type="NCBI Taxonomy" id="1469144"/>
    <lineage>
        <taxon>Bacteria</taxon>
        <taxon>Bacillati</taxon>
        <taxon>Actinomycetota</taxon>
        <taxon>Actinomycetes</taxon>
        <taxon>Kitasatosporales</taxon>
        <taxon>Carbonactinosporaceae</taxon>
        <taxon>Carbonactinospora</taxon>
    </lineage>
</organism>
<feature type="region of interest" description="Disordered" evidence="9">
    <location>
        <begin position="47"/>
        <end position="74"/>
    </location>
</feature>